<dbReference type="RefSeq" id="WP_013516685.1">
    <property type="nucleotide sequence ID" value="NC_014909.2"/>
</dbReference>
<dbReference type="STRING" id="859654.BVAF_366"/>
<sequence>MLPTKNQLLKNFYSCANWEEKYLYIIDLGKLLPIFPERFRTTKYLIKNCQSNTWIALIPILNKKPDQHLNKNQNTSFVKFYGDSDSVIIKGIITIIFIVYQNLSIESIINFDIRHFLTQLALNQHLTISRSQGVYSILDDIQTQSNNLLLSSSKTHLT</sequence>
<accession>E8Q666</accession>
<evidence type="ECO:0000313" key="2">
    <source>
        <dbReference type="EMBL" id="ADV33760.1"/>
    </source>
</evidence>
<dbReference type="SUPFAM" id="SSF82649">
    <property type="entry name" value="SufE/NifU"/>
    <property type="match status" value="1"/>
</dbReference>
<evidence type="ECO:0000259" key="1">
    <source>
        <dbReference type="Pfam" id="PF02657"/>
    </source>
</evidence>
<organism evidence="2 3">
    <name type="scientific">Blochmanniella vafra (strain BVAF)</name>
    <dbReference type="NCBI Taxonomy" id="859654"/>
    <lineage>
        <taxon>Bacteria</taxon>
        <taxon>Pseudomonadati</taxon>
        <taxon>Pseudomonadota</taxon>
        <taxon>Gammaproteobacteria</taxon>
        <taxon>Enterobacterales</taxon>
        <taxon>Enterobacteriaceae</taxon>
        <taxon>ant endosymbionts</taxon>
        <taxon>Candidatus Blochmanniella</taxon>
    </lineage>
</organism>
<dbReference type="EMBL" id="CP002189">
    <property type="protein sequence ID" value="ADV33760.1"/>
    <property type="molecule type" value="Genomic_DNA"/>
</dbReference>
<dbReference type="AlphaFoldDB" id="E8Q666"/>
<proteinExistence type="predicted"/>
<feature type="domain" description="Fe-S metabolism associated" evidence="1">
    <location>
        <begin position="10"/>
        <end position="143"/>
    </location>
</feature>
<dbReference type="Pfam" id="PF02657">
    <property type="entry name" value="SufE"/>
    <property type="match status" value="1"/>
</dbReference>
<protein>
    <submittedName>
        <fullName evidence="2">Cysteine desulfuration protein sufE</fullName>
    </submittedName>
</protein>
<evidence type="ECO:0000313" key="3">
    <source>
        <dbReference type="Proteomes" id="UP000007464"/>
    </source>
</evidence>
<name>E8Q666_BLOVB</name>
<dbReference type="Gene3D" id="3.90.1010.10">
    <property type="match status" value="1"/>
</dbReference>
<dbReference type="PANTHER" id="PTHR43597">
    <property type="entry name" value="SULFUR ACCEPTOR PROTEIN CSDE"/>
    <property type="match status" value="1"/>
</dbReference>
<dbReference type="InterPro" id="IPR003808">
    <property type="entry name" value="Fe-S_metab-assoc_dom"/>
</dbReference>
<gene>
    <name evidence="2" type="primary">sufE</name>
    <name evidence="2" type="synonym">ynhA</name>
    <name evidence="2" type="ordered locus">BVAF_366</name>
</gene>
<dbReference type="PANTHER" id="PTHR43597:SF3">
    <property type="entry name" value="CYSTEINE DESULFURATION PROTEIN SUFE"/>
    <property type="match status" value="1"/>
</dbReference>
<reference evidence="2 3" key="1">
    <citation type="journal article" date="2010" name="BMC Genomics">
        <title>Unprecedented loss of ammonia assimilation capability in a urease-encoding bacterial mutualist.</title>
        <authorList>
            <person name="Williams L.E."/>
            <person name="Wernegreen J.J."/>
        </authorList>
    </citation>
    <scope>NUCLEOTIDE SEQUENCE [LARGE SCALE GENOMIC DNA]</scope>
    <source>
        <strain evidence="2 3">BVAF</strain>
    </source>
</reference>
<dbReference type="OrthoDB" id="9799320at2"/>
<dbReference type="HOGENOM" id="CLU_124502_1_1_6"/>
<keyword evidence="3" id="KW-1185">Reference proteome</keyword>
<dbReference type="Proteomes" id="UP000007464">
    <property type="component" value="Chromosome"/>
</dbReference>
<dbReference type="KEGG" id="bva:BVAF_366"/>